<feature type="domain" description="C-type lectin" evidence="1">
    <location>
        <begin position="25"/>
        <end position="128"/>
    </location>
</feature>
<evidence type="ECO:0000313" key="2">
    <source>
        <dbReference type="EMBL" id="KPU73376.1"/>
    </source>
</evidence>
<dbReference type="AlphaFoldDB" id="A0A0P8XFK9"/>
<dbReference type="Gene3D" id="3.10.100.10">
    <property type="entry name" value="Mannose-Binding Protein A, subunit A"/>
    <property type="match status" value="2"/>
</dbReference>
<dbReference type="Proteomes" id="UP000007801">
    <property type="component" value="Unassembled WGS sequence"/>
</dbReference>
<dbReference type="Pfam" id="PF00059">
    <property type="entry name" value="Lectin_C"/>
    <property type="match status" value="2"/>
</dbReference>
<organism evidence="2 3">
    <name type="scientific">Drosophila ananassae</name>
    <name type="common">Fruit fly</name>
    <dbReference type="NCBI Taxonomy" id="7217"/>
    <lineage>
        <taxon>Eukaryota</taxon>
        <taxon>Metazoa</taxon>
        <taxon>Ecdysozoa</taxon>
        <taxon>Arthropoda</taxon>
        <taxon>Hexapoda</taxon>
        <taxon>Insecta</taxon>
        <taxon>Pterygota</taxon>
        <taxon>Neoptera</taxon>
        <taxon>Endopterygota</taxon>
        <taxon>Diptera</taxon>
        <taxon>Brachycera</taxon>
        <taxon>Muscomorpha</taxon>
        <taxon>Ephydroidea</taxon>
        <taxon>Drosophilidae</taxon>
        <taxon>Drosophila</taxon>
        <taxon>Sophophora</taxon>
    </lineage>
</organism>
<dbReference type="OrthoDB" id="7647695at2759"/>
<proteinExistence type="predicted"/>
<feature type="domain" description="C-type lectin" evidence="1">
    <location>
        <begin position="168"/>
        <end position="283"/>
    </location>
</feature>
<dbReference type="InParanoid" id="A0A0P8XFK9"/>
<dbReference type="SUPFAM" id="SSF56436">
    <property type="entry name" value="C-type lectin-like"/>
    <property type="match status" value="2"/>
</dbReference>
<protein>
    <recommendedName>
        <fullName evidence="1">C-type lectin domain-containing protein</fullName>
    </recommendedName>
</protein>
<keyword evidence="3" id="KW-1185">Reference proteome</keyword>
<evidence type="ECO:0000313" key="3">
    <source>
        <dbReference type="Proteomes" id="UP000007801"/>
    </source>
</evidence>
<dbReference type="SMART" id="SM00034">
    <property type="entry name" value="CLECT"/>
    <property type="match status" value="2"/>
</dbReference>
<dbReference type="CDD" id="cd00037">
    <property type="entry name" value="CLECT"/>
    <property type="match status" value="2"/>
</dbReference>
<dbReference type="InterPro" id="IPR001304">
    <property type="entry name" value="C-type_lectin-like"/>
</dbReference>
<reference evidence="2 3" key="1">
    <citation type="journal article" date="2007" name="Nature">
        <title>Evolution of genes and genomes on the Drosophila phylogeny.</title>
        <authorList>
            <consortium name="Drosophila 12 Genomes Consortium"/>
            <person name="Clark A.G."/>
            <person name="Eisen M.B."/>
            <person name="Smith D.R."/>
            <person name="Bergman C.M."/>
            <person name="Oliver B."/>
            <person name="Markow T.A."/>
            <person name="Kaufman T.C."/>
            <person name="Kellis M."/>
            <person name="Gelbart W."/>
            <person name="Iyer V.N."/>
            <person name="Pollard D.A."/>
            <person name="Sackton T.B."/>
            <person name="Larracuente A.M."/>
            <person name="Singh N.D."/>
            <person name="Abad J.P."/>
            <person name="Abt D.N."/>
            <person name="Adryan B."/>
            <person name="Aguade M."/>
            <person name="Akashi H."/>
            <person name="Anderson W.W."/>
            <person name="Aquadro C.F."/>
            <person name="Ardell D.H."/>
            <person name="Arguello R."/>
            <person name="Artieri C.G."/>
            <person name="Barbash D.A."/>
            <person name="Barker D."/>
            <person name="Barsanti P."/>
            <person name="Batterham P."/>
            <person name="Batzoglou S."/>
            <person name="Begun D."/>
            <person name="Bhutkar A."/>
            <person name="Blanco E."/>
            <person name="Bosak S.A."/>
            <person name="Bradley R.K."/>
            <person name="Brand A.D."/>
            <person name="Brent M.R."/>
            <person name="Brooks A.N."/>
            <person name="Brown R.H."/>
            <person name="Butlin R.K."/>
            <person name="Caggese C."/>
            <person name="Calvi B.R."/>
            <person name="Bernardo de Carvalho A."/>
            <person name="Caspi A."/>
            <person name="Castrezana S."/>
            <person name="Celniker S.E."/>
            <person name="Chang J.L."/>
            <person name="Chapple C."/>
            <person name="Chatterji S."/>
            <person name="Chinwalla A."/>
            <person name="Civetta A."/>
            <person name="Clifton S.W."/>
            <person name="Comeron J.M."/>
            <person name="Costello J.C."/>
            <person name="Coyne J.A."/>
            <person name="Daub J."/>
            <person name="David R.G."/>
            <person name="Delcher A.L."/>
            <person name="Delehaunty K."/>
            <person name="Do C.B."/>
            <person name="Ebling H."/>
            <person name="Edwards K."/>
            <person name="Eickbush T."/>
            <person name="Evans J.D."/>
            <person name="Filipski A."/>
            <person name="Findeiss S."/>
            <person name="Freyhult E."/>
            <person name="Fulton L."/>
            <person name="Fulton R."/>
            <person name="Garcia A.C."/>
            <person name="Gardiner A."/>
            <person name="Garfield D.A."/>
            <person name="Garvin B.E."/>
            <person name="Gibson G."/>
            <person name="Gilbert D."/>
            <person name="Gnerre S."/>
            <person name="Godfrey J."/>
            <person name="Good R."/>
            <person name="Gotea V."/>
            <person name="Gravely B."/>
            <person name="Greenberg A.J."/>
            <person name="Griffiths-Jones S."/>
            <person name="Gross S."/>
            <person name="Guigo R."/>
            <person name="Gustafson E.A."/>
            <person name="Haerty W."/>
            <person name="Hahn M.W."/>
            <person name="Halligan D.L."/>
            <person name="Halpern A.L."/>
            <person name="Halter G.M."/>
            <person name="Han M.V."/>
            <person name="Heger A."/>
            <person name="Hillier L."/>
            <person name="Hinrichs A.S."/>
            <person name="Holmes I."/>
            <person name="Hoskins R.A."/>
            <person name="Hubisz M.J."/>
            <person name="Hultmark D."/>
            <person name="Huntley M.A."/>
            <person name="Jaffe D.B."/>
            <person name="Jagadeeshan S."/>
            <person name="Jeck W.R."/>
            <person name="Johnson J."/>
            <person name="Jones C.D."/>
            <person name="Jordan W.C."/>
            <person name="Karpen G.H."/>
            <person name="Kataoka E."/>
            <person name="Keightley P.D."/>
            <person name="Kheradpour P."/>
            <person name="Kirkness E.F."/>
            <person name="Koerich L.B."/>
            <person name="Kristiansen K."/>
            <person name="Kudrna D."/>
            <person name="Kulathinal R.J."/>
            <person name="Kumar S."/>
            <person name="Kwok R."/>
            <person name="Lander E."/>
            <person name="Langley C.H."/>
            <person name="Lapoint R."/>
            <person name="Lazzaro B.P."/>
            <person name="Lee S.J."/>
            <person name="Levesque L."/>
            <person name="Li R."/>
            <person name="Lin C.F."/>
            <person name="Lin M.F."/>
            <person name="Lindblad-Toh K."/>
            <person name="Llopart A."/>
            <person name="Long M."/>
            <person name="Low L."/>
            <person name="Lozovsky E."/>
            <person name="Lu J."/>
            <person name="Luo M."/>
            <person name="Machado C.A."/>
            <person name="Makalowski W."/>
            <person name="Marzo M."/>
            <person name="Matsuda M."/>
            <person name="Matzkin L."/>
            <person name="McAllister B."/>
            <person name="McBride C.S."/>
            <person name="McKernan B."/>
            <person name="McKernan K."/>
            <person name="Mendez-Lago M."/>
            <person name="Minx P."/>
            <person name="Mollenhauer M.U."/>
            <person name="Montooth K."/>
            <person name="Mount S.M."/>
            <person name="Mu X."/>
            <person name="Myers E."/>
            <person name="Negre B."/>
            <person name="Newfeld S."/>
            <person name="Nielsen R."/>
            <person name="Noor M.A."/>
            <person name="O'Grady P."/>
            <person name="Pachter L."/>
            <person name="Papaceit M."/>
            <person name="Parisi M.J."/>
            <person name="Parisi M."/>
            <person name="Parts L."/>
            <person name="Pedersen J.S."/>
            <person name="Pesole G."/>
            <person name="Phillippy A.M."/>
            <person name="Ponting C.P."/>
            <person name="Pop M."/>
            <person name="Porcelli D."/>
            <person name="Powell J.R."/>
            <person name="Prohaska S."/>
            <person name="Pruitt K."/>
            <person name="Puig M."/>
            <person name="Quesneville H."/>
            <person name="Ram K.R."/>
            <person name="Rand D."/>
            <person name="Rasmussen M.D."/>
            <person name="Reed L.K."/>
            <person name="Reenan R."/>
            <person name="Reily A."/>
            <person name="Remington K.A."/>
            <person name="Rieger T.T."/>
            <person name="Ritchie M.G."/>
            <person name="Robin C."/>
            <person name="Rogers Y.H."/>
            <person name="Rohde C."/>
            <person name="Rozas J."/>
            <person name="Rubenfield M.J."/>
            <person name="Ruiz A."/>
            <person name="Russo S."/>
            <person name="Salzberg S.L."/>
            <person name="Sanchez-Gracia A."/>
            <person name="Saranga D.J."/>
            <person name="Sato H."/>
            <person name="Schaeffer S.W."/>
            <person name="Schatz M.C."/>
            <person name="Schlenke T."/>
            <person name="Schwartz R."/>
            <person name="Segarra C."/>
            <person name="Singh R.S."/>
            <person name="Sirot L."/>
            <person name="Sirota M."/>
            <person name="Sisneros N.B."/>
            <person name="Smith C.D."/>
            <person name="Smith T.F."/>
            <person name="Spieth J."/>
            <person name="Stage D.E."/>
            <person name="Stark A."/>
            <person name="Stephan W."/>
            <person name="Strausberg R.L."/>
            <person name="Strempel S."/>
            <person name="Sturgill D."/>
            <person name="Sutton G."/>
            <person name="Sutton G.G."/>
            <person name="Tao W."/>
            <person name="Teichmann S."/>
            <person name="Tobari Y.N."/>
            <person name="Tomimura Y."/>
            <person name="Tsolas J.M."/>
            <person name="Valente V.L."/>
            <person name="Venter E."/>
            <person name="Venter J.C."/>
            <person name="Vicario S."/>
            <person name="Vieira F.G."/>
            <person name="Vilella A.J."/>
            <person name="Villasante A."/>
            <person name="Walenz B."/>
            <person name="Wang J."/>
            <person name="Wasserman M."/>
            <person name="Watts T."/>
            <person name="Wilson D."/>
            <person name="Wilson R.K."/>
            <person name="Wing R.A."/>
            <person name="Wolfner M.F."/>
            <person name="Wong A."/>
            <person name="Wong G.K."/>
            <person name="Wu C.I."/>
            <person name="Wu G."/>
            <person name="Yamamoto D."/>
            <person name="Yang H.P."/>
            <person name="Yang S.P."/>
            <person name="Yorke J.A."/>
            <person name="Yoshida K."/>
            <person name="Zdobnov E."/>
            <person name="Zhang P."/>
            <person name="Zhang Y."/>
            <person name="Zimin A.V."/>
            <person name="Baldwin J."/>
            <person name="Abdouelleil A."/>
            <person name="Abdulkadir J."/>
            <person name="Abebe A."/>
            <person name="Abera B."/>
            <person name="Abreu J."/>
            <person name="Acer S.C."/>
            <person name="Aftuck L."/>
            <person name="Alexander A."/>
            <person name="An P."/>
            <person name="Anderson E."/>
            <person name="Anderson S."/>
            <person name="Arachi H."/>
            <person name="Azer M."/>
            <person name="Bachantsang P."/>
            <person name="Barry A."/>
            <person name="Bayul T."/>
            <person name="Berlin A."/>
            <person name="Bessette D."/>
            <person name="Bloom T."/>
            <person name="Blye J."/>
            <person name="Boguslavskiy L."/>
            <person name="Bonnet C."/>
            <person name="Boukhgalter B."/>
            <person name="Bourzgui I."/>
            <person name="Brown A."/>
            <person name="Cahill P."/>
            <person name="Channer S."/>
            <person name="Cheshatsang Y."/>
            <person name="Chuda L."/>
            <person name="Citroen M."/>
            <person name="Collymore A."/>
            <person name="Cooke P."/>
            <person name="Costello M."/>
            <person name="D'Aco K."/>
            <person name="Daza R."/>
            <person name="De Haan G."/>
            <person name="DeGray S."/>
            <person name="DeMaso C."/>
            <person name="Dhargay N."/>
            <person name="Dooley K."/>
            <person name="Dooley E."/>
            <person name="Doricent M."/>
            <person name="Dorje P."/>
            <person name="Dorjee K."/>
            <person name="Dupes A."/>
            <person name="Elong R."/>
            <person name="Falk J."/>
            <person name="Farina A."/>
            <person name="Faro S."/>
            <person name="Ferguson D."/>
            <person name="Fisher S."/>
            <person name="Foley C.D."/>
            <person name="Franke A."/>
            <person name="Friedrich D."/>
            <person name="Gadbois L."/>
            <person name="Gearin G."/>
            <person name="Gearin C.R."/>
            <person name="Giannoukos G."/>
            <person name="Goode T."/>
            <person name="Graham J."/>
            <person name="Grandbois E."/>
            <person name="Grewal S."/>
            <person name="Gyaltsen K."/>
            <person name="Hafez N."/>
            <person name="Hagos B."/>
            <person name="Hall J."/>
            <person name="Henson C."/>
            <person name="Hollinger A."/>
            <person name="Honan T."/>
            <person name="Huard M.D."/>
            <person name="Hughes L."/>
            <person name="Hurhula B."/>
            <person name="Husby M.E."/>
            <person name="Kamat A."/>
            <person name="Kanga B."/>
            <person name="Kashin S."/>
            <person name="Khazanovich D."/>
            <person name="Kisner P."/>
            <person name="Lance K."/>
            <person name="Lara M."/>
            <person name="Lee W."/>
            <person name="Lennon N."/>
            <person name="Letendre F."/>
            <person name="LeVine R."/>
            <person name="Lipovsky A."/>
            <person name="Liu X."/>
            <person name="Liu J."/>
            <person name="Liu S."/>
            <person name="Lokyitsang T."/>
            <person name="Lokyitsang Y."/>
            <person name="Lubonja R."/>
            <person name="Lui A."/>
            <person name="MacDonald P."/>
            <person name="Magnisalis V."/>
            <person name="Maru K."/>
            <person name="Matthews C."/>
            <person name="McCusker W."/>
            <person name="McDonough S."/>
            <person name="Mehta T."/>
            <person name="Meldrim J."/>
            <person name="Meneus L."/>
            <person name="Mihai O."/>
            <person name="Mihalev A."/>
            <person name="Mihova T."/>
            <person name="Mittelman R."/>
            <person name="Mlenga V."/>
            <person name="Montmayeur A."/>
            <person name="Mulrain L."/>
            <person name="Navidi A."/>
            <person name="Naylor J."/>
            <person name="Negash T."/>
            <person name="Nguyen T."/>
            <person name="Nguyen N."/>
            <person name="Nicol R."/>
            <person name="Norbu C."/>
            <person name="Norbu N."/>
            <person name="Novod N."/>
            <person name="O'Neill B."/>
            <person name="Osman S."/>
            <person name="Markiewicz E."/>
            <person name="Oyono O.L."/>
            <person name="Patti C."/>
            <person name="Phunkhang P."/>
            <person name="Pierre F."/>
            <person name="Priest M."/>
            <person name="Raghuraman S."/>
            <person name="Rege F."/>
            <person name="Reyes R."/>
            <person name="Rise C."/>
            <person name="Rogov P."/>
            <person name="Ross K."/>
            <person name="Ryan E."/>
            <person name="Settipalli S."/>
            <person name="Shea T."/>
            <person name="Sherpa N."/>
            <person name="Shi L."/>
            <person name="Shih D."/>
            <person name="Sparrow T."/>
            <person name="Spaulding J."/>
            <person name="Stalker J."/>
            <person name="Stange-Thomann N."/>
            <person name="Stavropoulos S."/>
            <person name="Stone C."/>
            <person name="Strader C."/>
            <person name="Tesfaye S."/>
            <person name="Thomson T."/>
            <person name="Thoulutsang Y."/>
            <person name="Thoulutsang D."/>
            <person name="Topham K."/>
            <person name="Topping I."/>
            <person name="Tsamla T."/>
            <person name="Vassiliev H."/>
            <person name="Vo A."/>
            <person name="Wangchuk T."/>
            <person name="Wangdi T."/>
            <person name="Weiand M."/>
            <person name="Wilkinson J."/>
            <person name="Wilson A."/>
            <person name="Yadav S."/>
            <person name="Young G."/>
            <person name="Yu Q."/>
            <person name="Zembek L."/>
            <person name="Zhong D."/>
            <person name="Zimmer A."/>
            <person name="Zwirko Z."/>
            <person name="Jaffe D.B."/>
            <person name="Alvarez P."/>
            <person name="Brockman W."/>
            <person name="Butler J."/>
            <person name="Chin C."/>
            <person name="Gnerre S."/>
            <person name="Grabherr M."/>
            <person name="Kleber M."/>
            <person name="Mauceli E."/>
            <person name="MacCallum I."/>
        </authorList>
    </citation>
    <scope>NUCLEOTIDE SEQUENCE [LARGE SCALE GENOMIC DNA]</scope>
    <source>
        <strain evidence="3">Tucson 14024-0371.13</strain>
    </source>
</reference>
<dbReference type="InterPro" id="IPR016186">
    <property type="entry name" value="C-type_lectin-like/link_sf"/>
</dbReference>
<dbReference type="EMBL" id="CH902620">
    <property type="protein sequence ID" value="KPU73376.1"/>
    <property type="molecule type" value="Genomic_DNA"/>
</dbReference>
<dbReference type="PROSITE" id="PS50041">
    <property type="entry name" value="C_TYPE_LECTIN_2"/>
    <property type="match status" value="2"/>
</dbReference>
<evidence type="ECO:0000259" key="1">
    <source>
        <dbReference type="PROSITE" id="PS50041"/>
    </source>
</evidence>
<name>A0A0P8XFK9_DROAN</name>
<dbReference type="PANTHER" id="PTHR22802:SF379">
    <property type="entry name" value="CHONDROITIN SULFATE PROTEOGLYCAN 2 ISOFORM X1"/>
    <property type="match status" value="1"/>
</dbReference>
<gene>
    <name evidence="2" type="primary">Dana\GF27045</name>
    <name evidence="2" type="ORF">GF27045</name>
</gene>
<dbReference type="PANTHER" id="PTHR22802">
    <property type="entry name" value="C-TYPE LECTIN SUPERFAMILY MEMBER"/>
    <property type="match status" value="1"/>
</dbReference>
<accession>A0A0P8XFK9</accession>
<dbReference type="InterPro" id="IPR016187">
    <property type="entry name" value="CTDL_fold"/>
</dbReference>
<dbReference type="InterPro" id="IPR051004">
    <property type="entry name" value="DC-SIGN_domain-containing"/>
</dbReference>
<sequence length="288" mass="34175">MEAQLATFEAKKRKNNPDLEKYIKIGSRYFYIENMNKMSWFAAHRVCREIGGKLATIKDEEELEQIDRLLDFRTGYWLGLNDLVFEGLFQSWPPKALAWIEDHFTNFPNGASDYGHKTDCVVLSGMWNKSETRVNVFEKRLQNMEAKLAAFEASKRKPKPDLKKFIKIGSRYFHIEEMHKLNWYAAFKACREIGGRLAIIQNEEELNKINDRVEWLTNYWLGINSLIEAGRYKTWPYGEKQRPFIKWLRGTFRDHDYGRKCLVLLESKMLDRECDEYRPFICEAVIKE</sequence>